<keyword evidence="1" id="KW-0812">Transmembrane</keyword>
<accession>U4KV63</accession>
<gene>
    <name evidence="2" type="ORF">PCON_04960</name>
</gene>
<keyword evidence="1" id="KW-0472">Membrane</keyword>
<evidence type="ECO:0000313" key="2">
    <source>
        <dbReference type="EMBL" id="CCX05373.1"/>
    </source>
</evidence>
<dbReference type="Proteomes" id="UP000018144">
    <property type="component" value="Unassembled WGS sequence"/>
</dbReference>
<feature type="transmembrane region" description="Helical" evidence="1">
    <location>
        <begin position="89"/>
        <end position="112"/>
    </location>
</feature>
<dbReference type="AlphaFoldDB" id="U4KV63"/>
<reference evidence="2 3" key="1">
    <citation type="journal article" date="2013" name="PLoS Genet.">
        <title>The genome and development-dependent transcriptomes of Pyronema confluens: a window into fungal evolution.</title>
        <authorList>
            <person name="Traeger S."/>
            <person name="Altegoer F."/>
            <person name="Freitag M."/>
            <person name="Gabaldon T."/>
            <person name="Kempken F."/>
            <person name="Kumar A."/>
            <person name="Marcet-Houben M."/>
            <person name="Poggeler S."/>
            <person name="Stajich J.E."/>
            <person name="Nowrousian M."/>
        </authorList>
    </citation>
    <scope>NUCLEOTIDE SEQUENCE [LARGE SCALE GENOMIC DNA]</scope>
    <source>
        <strain evidence="3">CBS 100304</strain>
        <tissue evidence="2">Vegetative mycelium</tissue>
    </source>
</reference>
<proteinExistence type="predicted"/>
<dbReference type="EMBL" id="HF935252">
    <property type="protein sequence ID" value="CCX05373.1"/>
    <property type="molecule type" value="Genomic_DNA"/>
</dbReference>
<evidence type="ECO:0000256" key="1">
    <source>
        <dbReference type="SAM" id="Phobius"/>
    </source>
</evidence>
<sequence>MNHGGITITRTFTRDVCWKVYRPMAKGDWESWYYKKATVLRGDKTCCSFYGDDQCSRSQFTYNSDRYDNLSTSNFKRPKKDIKIMSVRCYVKVLLAQMGIVFVWLMLGFMTINGLSWLLGGV</sequence>
<keyword evidence="1" id="KW-1133">Transmembrane helix</keyword>
<keyword evidence="3" id="KW-1185">Reference proteome</keyword>
<evidence type="ECO:0000313" key="3">
    <source>
        <dbReference type="Proteomes" id="UP000018144"/>
    </source>
</evidence>
<protein>
    <submittedName>
        <fullName evidence="2">Uncharacterized protein</fullName>
    </submittedName>
</protein>
<organism evidence="2 3">
    <name type="scientific">Pyronema omphalodes (strain CBS 100304)</name>
    <name type="common">Pyronema confluens</name>
    <dbReference type="NCBI Taxonomy" id="1076935"/>
    <lineage>
        <taxon>Eukaryota</taxon>
        <taxon>Fungi</taxon>
        <taxon>Dikarya</taxon>
        <taxon>Ascomycota</taxon>
        <taxon>Pezizomycotina</taxon>
        <taxon>Pezizomycetes</taxon>
        <taxon>Pezizales</taxon>
        <taxon>Pyronemataceae</taxon>
        <taxon>Pyronema</taxon>
    </lineage>
</organism>
<name>U4KV63_PYROM</name>